<comment type="caution">
    <text evidence="1">The sequence shown here is derived from an EMBL/GenBank/DDBJ whole genome shotgun (WGS) entry which is preliminary data.</text>
</comment>
<keyword evidence="1" id="KW-0255">Endonuclease</keyword>
<dbReference type="GO" id="GO:0004519">
    <property type="term" value="F:endonuclease activity"/>
    <property type="evidence" value="ECO:0007669"/>
    <property type="project" value="UniProtKB-KW"/>
</dbReference>
<gene>
    <name evidence="1" type="ORF">Adt_39146</name>
</gene>
<evidence type="ECO:0000313" key="1">
    <source>
        <dbReference type="EMBL" id="KAL2471010.1"/>
    </source>
</evidence>
<keyword evidence="1" id="KW-0378">Hydrolase</keyword>
<organism evidence="1 2">
    <name type="scientific">Abeliophyllum distichum</name>
    <dbReference type="NCBI Taxonomy" id="126358"/>
    <lineage>
        <taxon>Eukaryota</taxon>
        <taxon>Viridiplantae</taxon>
        <taxon>Streptophyta</taxon>
        <taxon>Embryophyta</taxon>
        <taxon>Tracheophyta</taxon>
        <taxon>Spermatophyta</taxon>
        <taxon>Magnoliopsida</taxon>
        <taxon>eudicotyledons</taxon>
        <taxon>Gunneridae</taxon>
        <taxon>Pentapetalae</taxon>
        <taxon>asterids</taxon>
        <taxon>lamiids</taxon>
        <taxon>Lamiales</taxon>
        <taxon>Oleaceae</taxon>
        <taxon>Forsythieae</taxon>
        <taxon>Abeliophyllum</taxon>
    </lineage>
</organism>
<dbReference type="Proteomes" id="UP001604336">
    <property type="component" value="Unassembled WGS sequence"/>
</dbReference>
<reference evidence="2" key="1">
    <citation type="submission" date="2024-07" db="EMBL/GenBank/DDBJ databases">
        <title>Two chromosome-level genome assemblies of Korean endemic species Abeliophyllum distichum and Forsythia ovata (Oleaceae).</title>
        <authorList>
            <person name="Jang H."/>
        </authorList>
    </citation>
    <scope>NUCLEOTIDE SEQUENCE [LARGE SCALE GENOMIC DNA]</scope>
</reference>
<sequence length="135" mass="15912">MVKSYSVGHIDSLVDEDKIWRFIGFYGNSKSDRSHSWELLRRLKGHWDYPWLRGDNFNETLSKRKGGVTRLLANRKRSLPTAFNNVKQTMQPIENNVKYFTLFVENQVKFTVSLATILGQRFQRTSRHDYVALSR</sequence>
<keyword evidence="1" id="KW-0540">Nuclease</keyword>
<evidence type="ECO:0000313" key="2">
    <source>
        <dbReference type="Proteomes" id="UP001604336"/>
    </source>
</evidence>
<dbReference type="AlphaFoldDB" id="A0ABD1Q4G3"/>
<protein>
    <submittedName>
        <fullName evidence="1">Endonuclease/exonuclease/phosphatase</fullName>
    </submittedName>
</protein>
<dbReference type="EMBL" id="JBFOLK010000012">
    <property type="protein sequence ID" value="KAL2471010.1"/>
    <property type="molecule type" value="Genomic_DNA"/>
</dbReference>
<keyword evidence="2" id="KW-1185">Reference proteome</keyword>
<proteinExistence type="predicted"/>
<accession>A0ABD1Q4G3</accession>
<name>A0ABD1Q4G3_9LAMI</name>